<dbReference type="PROSITE" id="PS50005">
    <property type="entry name" value="TPR"/>
    <property type="match status" value="2"/>
</dbReference>
<dbReference type="Gene3D" id="1.25.40.10">
    <property type="entry name" value="Tetratricopeptide repeat domain"/>
    <property type="match status" value="2"/>
</dbReference>
<dbReference type="Proteomes" id="UP000093080">
    <property type="component" value="Unassembled WGS sequence"/>
</dbReference>
<feature type="repeat" description="TPR" evidence="1">
    <location>
        <begin position="678"/>
        <end position="711"/>
    </location>
</feature>
<gene>
    <name evidence="3" type="ORF">DBT_2438</name>
</gene>
<dbReference type="SUPFAM" id="SSF48452">
    <property type="entry name" value="TPR-like"/>
    <property type="match status" value="1"/>
</dbReference>
<sequence length="962" mass="110537">MINKGPYWEKNIKACQDKRPLLFKMIKKFIEQRFVDDALRIEMALSATGKPVAKILQPNNSIWLHSPDDPELEAKNIVDTMELCPGELRFLIGFGLGYLPKEVLRRGLPFYKLIIFEKSPEIFYVALNYLDIEELIRADNVAILLGDSVDFTDIVNEHITSLLLTPPKITIYEPIRQLFPEYCLDIQRRVQDVCESVLCEVRTTRNVGKIMFENSMLNFTTAIHSANLAALKDLFKGQPGVVIGAGPSLNTSLPILKEFKNKIVTLAVDSSLPPLVRYGIKPDIVASVDYHPISYEKFRPILDETEDVPLAYVLPCGYMTVKTYKSPIKFFDSIDIPLVHDLRDQWGGLAHTVEMNAVAHLALHVAMIMGLDPIIFVGFDLAYVDFESHAKGMTLPLDIDLENLHWVESVTGQQVPTSVQLIAQREVIERLIKKSDILFVNASKGLKISGTVEASLAKILLKYADCELNAKNKIVKAYYESPKPTYSKLIGYLGQEIKKINVLREHYQEGIKAARQAIFYCNSKNKKRKNTQKKIKQYVSKALRFYEKYGTFPGPLANAIQLIESENIDLFVKEAEFKIKDRDGDSDKLEKVALEMEMIQQSFQTRLNAISRLEDYFQWMFEVFSLEHSLDKKLKEKKGDREKAALFFKIGQLLADKKDLSRAECYLTIASTLDPENPYILSILGKIYGFYRMHTKALKFLKKAYSLDPSNTEIFNLLQEEIKYPERLLKEAKEYIEFQRRDDSGLGKITWALKNINEVLTLYPNDNTAKKMKRQVEDYIFQSKEKKDFFIKLFRMNLNEALEKIRQIGESEIETAQKALMFLKKQHPHNIEILILLSSTLIADNKISEAEKILIQIGSLAPNDPRPDVMLAECFLRLEKWADAARYLSQAIKKDKNLFDLYEQLGLIYKRMARYEDAITAFEKLFIHFPYRKEILREIGDCYMALGLKEAAHIAYSACKKN</sequence>
<dbReference type="RefSeq" id="WP_067620830.1">
    <property type="nucleotide sequence ID" value="NZ_MAGO01000019.1"/>
</dbReference>
<accession>A0A1B9F2Q2</accession>
<feature type="repeat" description="TPR" evidence="1">
    <location>
        <begin position="899"/>
        <end position="932"/>
    </location>
</feature>
<evidence type="ECO:0000313" key="4">
    <source>
        <dbReference type="Proteomes" id="UP000093080"/>
    </source>
</evidence>
<reference evidence="3 4" key="1">
    <citation type="submission" date="2016-06" db="EMBL/GenBank/DDBJ databases">
        <title>Respiratory ammonification of nitrate coupled to the oxidation of elemental sulfur in deep-sea autotrophic thermophilic bacteria.</title>
        <authorList>
            <person name="Slobodkina G.B."/>
            <person name="Mardanov A.V."/>
            <person name="Ravin N.V."/>
            <person name="Frolova A.A."/>
            <person name="Viryasiv M.B."/>
            <person name="Chernyh N.A."/>
            <person name="Bonch-Osmolovskaya E.A."/>
            <person name="Slobodkin A.I."/>
        </authorList>
    </citation>
    <scope>NUCLEOTIDE SEQUENCE [LARGE SCALE GENOMIC DNA]</scope>
    <source>
        <strain evidence="3 4">S69</strain>
    </source>
</reference>
<comment type="caution">
    <text evidence="3">The sequence shown here is derived from an EMBL/GenBank/DDBJ whole genome shotgun (WGS) entry which is preliminary data.</text>
</comment>
<dbReference type="AlphaFoldDB" id="A0A1B9F2Q2"/>
<dbReference type="InterPro" id="IPR019734">
    <property type="entry name" value="TPR_rpt"/>
</dbReference>
<evidence type="ECO:0000259" key="2">
    <source>
        <dbReference type="Pfam" id="PF01973"/>
    </source>
</evidence>
<organism evidence="3 4">
    <name type="scientific">Dissulfuribacter thermophilus</name>
    <dbReference type="NCBI Taxonomy" id="1156395"/>
    <lineage>
        <taxon>Bacteria</taxon>
        <taxon>Pseudomonadati</taxon>
        <taxon>Thermodesulfobacteriota</taxon>
        <taxon>Dissulfuribacteria</taxon>
        <taxon>Dissulfuribacterales</taxon>
        <taxon>Dissulfuribacteraceae</taxon>
        <taxon>Dissulfuribacter</taxon>
    </lineage>
</organism>
<keyword evidence="4" id="KW-1185">Reference proteome</keyword>
<dbReference type="PANTHER" id="PTHR41786:SF1">
    <property type="entry name" value="6-HYDROXYMETHYLPTERIN DIPHOSPHOKINASE MPTE-LIKE DOMAIN-CONTAINING PROTEIN"/>
    <property type="match status" value="1"/>
</dbReference>
<keyword evidence="1" id="KW-0802">TPR repeat</keyword>
<evidence type="ECO:0000256" key="1">
    <source>
        <dbReference type="PROSITE-ProRule" id="PRU00339"/>
    </source>
</evidence>
<dbReference type="STRING" id="1156395.DBT_2438"/>
<dbReference type="InterPro" id="IPR011990">
    <property type="entry name" value="TPR-like_helical_dom_sf"/>
</dbReference>
<dbReference type="Pfam" id="PF01973">
    <property type="entry name" value="MptE-like"/>
    <property type="match status" value="1"/>
</dbReference>
<feature type="domain" description="6-hydroxymethylpterin diphosphokinase MptE-like" evidence="2">
    <location>
        <begin position="214"/>
        <end position="384"/>
    </location>
</feature>
<protein>
    <recommendedName>
        <fullName evidence="2">6-hydroxymethylpterin diphosphokinase MptE-like domain-containing protein</fullName>
    </recommendedName>
</protein>
<dbReference type="Pfam" id="PF13432">
    <property type="entry name" value="TPR_16"/>
    <property type="match status" value="1"/>
</dbReference>
<proteinExistence type="predicted"/>
<dbReference type="EMBL" id="MAGO01000019">
    <property type="protein sequence ID" value="OCC14153.1"/>
    <property type="molecule type" value="Genomic_DNA"/>
</dbReference>
<dbReference type="PANTHER" id="PTHR41786">
    <property type="entry name" value="MOTILITY ACCESSORY FACTOR MAF"/>
    <property type="match status" value="1"/>
</dbReference>
<dbReference type="InterPro" id="IPR002826">
    <property type="entry name" value="MptE-like"/>
</dbReference>
<dbReference type="SMART" id="SM00028">
    <property type="entry name" value="TPR"/>
    <property type="match status" value="4"/>
</dbReference>
<name>A0A1B9F2Q2_9BACT</name>
<evidence type="ECO:0000313" key="3">
    <source>
        <dbReference type="EMBL" id="OCC14153.1"/>
    </source>
</evidence>
<dbReference type="OrthoDB" id="5291305at2"/>